<feature type="domain" description="ABC transporter" evidence="5">
    <location>
        <begin position="7"/>
        <end position="251"/>
    </location>
</feature>
<evidence type="ECO:0000256" key="1">
    <source>
        <dbReference type="ARBA" id="ARBA00005417"/>
    </source>
</evidence>
<gene>
    <name evidence="6" type="ORF">B7C51_03775</name>
</gene>
<dbReference type="AlphaFoldDB" id="A0A1V0UPK6"/>
<proteinExistence type="inferred from homology"/>
<dbReference type="InterPro" id="IPR003439">
    <property type="entry name" value="ABC_transporter-like_ATP-bd"/>
</dbReference>
<keyword evidence="2" id="KW-0813">Transport</keyword>
<dbReference type="EMBL" id="CP020557">
    <property type="protein sequence ID" value="ARF67114.1"/>
    <property type="molecule type" value="Genomic_DNA"/>
</dbReference>
<reference evidence="6 7" key="1">
    <citation type="submission" date="2017-03" db="EMBL/GenBank/DDBJ databases">
        <title>Paenibacillus larvae genome sequencing.</title>
        <authorList>
            <person name="Dingman D.W."/>
        </authorList>
    </citation>
    <scope>NUCLEOTIDE SEQUENCE [LARGE SCALE GENOMIC DNA]</scope>
    <source>
        <strain evidence="6 7">SAG 10367</strain>
    </source>
</reference>
<dbReference type="GO" id="GO:0005524">
    <property type="term" value="F:ATP binding"/>
    <property type="evidence" value="ECO:0007669"/>
    <property type="project" value="UniProtKB-KW"/>
</dbReference>
<dbReference type="InterPro" id="IPR013563">
    <property type="entry name" value="Oligopep_ABC_C"/>
</dbReference>
<dbReference type="InterPro" id="IPR017871">
    <property type="entry name" value="ABC_transporter-like_CS"/>
</dbReference>
<evidence type="ECO:0000313" key="6">
    <source>
        <dbReference type="EMBL" id="ARF67114.1"/>
    </source>
</evidence>
<dbReference type="Pfam" id="PF08352">
    <property type="entry name" value="oligo_HPY"/>
    <property type="match status" value="1"/>
</dbReference>
<dbReference type="InterPro" id="IPR003593">
    <property type="entry name" value="AAA+_ATPase"/>
</dbReference>
<dbReference type="GeneID" id="64219680"/>
<dbReference type="PROSITE" id="PS00211">
    <property type="entry name" value="ABC_TRANSPORTER_1"/>
    <property type="match status" value="1"/>
</dbReference>
<dbReference type="SMART" id="SM00382">
    <property type="entry name" value="AAA"/>
    <property type="match status" value="1"/>
</dbReference>
<dbReference type="InterPro" id="IPR027417">
    <property type="entry name" value="P-loop_NTPase"/>
</dbReference>
<keyword evidence="4 6" id="KW-0067">ATP-binding</keyword>
<dbReference type="GO" id="GO:0016887">
    <property type="term" value="F:ATP hydrolysis activity"/>
    <property type="evidence" value="ECO:0007669"/>
    <property type="project" value="InterPro"/>
</dbReference>
<dbReference type="Proteomes" id="UP000192727">
    <property type="component" value="Chromosome"/>
</dbReference>
<dbReference type="NCBIfam" id="TIGR01727">
    <property type="entry name" value="oligo_HPY"/>
    <property type="match status" value="1"/>
</dbReference>
<dbReference type="GO" id="GO:0015833">
    <property type="term" value="P:peptide transport"/>
    <property type="evidence" value="ECO:0007669"/>
    <property type="project" value="InterPro"/>
</dbReference>
<dbReference type="PANTHER" id="PTHR43776">
    <property type="entry name" value="TRANSPORT ATP-BINDING PROTEIN"/>
    <property type="match status" value="1"/>
</dbReference>
<dbReference type="Gene3D" id="3.40.50.300">
    <property type="entry name" value="P-loop containing nucleotide triphosphate hydrolases"/>
    <property type="match status" value="1"/>
</dbReference>
<evidence type="ECO:0000313" key="7">
    <source>
        <dbReference type="Proteomes" id="UP000192727"/>
    </source>
</evidence>
<sequence length="319" mass="35187">MSEQPILQVREMKKHFVVGSGKVLKAVDNFSIDIKRGETFGLVGESGCGKSTAGRTIINLYKATSGEVLFNGENVHTLSGKKLKQFNRNMQMVFQDPYASLNPRMSVGNIIAEGLDIHGLASGSKRKQRVAELLHAVGLNEEHASRFPHEFSGGQRQRIGIARALAIDPQFIIADEPISALDVSVQAQVVNLFRDLQREHGLTYLFIAHDLAMVKHISDRIGVMYLGHLVEVTTSEALYAKPLHPYTASLLSAIPIPDPEIERTREKIILEGEVPSPLNPPSGCPFRTRCPKAMEECALSMPPMKEVEPGHFVACHLHN</sequence>
<dbReference type="SUPFAM" id="SSF52540">
    <property type="entry name" value="P-loop containing nucleoside triphosphate hydrolases"/>
    <property type="match status" value="1"/>
</dbReference>
<dbReference type="InterPro" id="IPR050319">
    <property type="entry name" value="ABC_transp_ATP-bind"/>
</dbReference>
<evidence type="ECO:0000256" key="3">
    <source>
        <dbReference type="ARBA" id="ARBA00022741"/>
    </source>
</evidence>
<organism evidence="6 7">
    <name type="scientific">Paenibacillus larvae subsp. pulvifaciens</name>
    <dbReference type="NCBI Taxonomy" id="1477"/>
    <lineage>
        <taxon>Bacteria</taxon>
        <taxon>Bacillati</taxon>
        <taxon>Bacillota</taxon>
        <taxon>Bacilli</taxon>
        <taxon>Bacillales</taxon>
        <taxon>Paenibacillaceae</taxon>
        <taxon>Paenibacillus</taxon>
    </lineage>
</organism>
<comment type="similarity">
    <text evidence="1">Belongs to the ABC transporter superfamily.</text>
</comment>
<dbReference type="Pfam" id="PF00005">
    <property type="entry name" value="ABC_tran"/>
    <property type="match status" value="1"/>
</dbReference>
<evidence type="ECO:0000256" key="4">
    <source>
        <dbReference type="ARBA" id="ARBA00022840"/>
    </source>
</evidence>
<accession>A0A1V0UPK6</accession>
<dbReference type="CDD" id="cd03257">
    <property type="entry name" value="ABC_NikE_OppD_transporters"/>
    <property type="match status" value="1"/>
</dbReference>
<dbReference type="FunFam" id="3.40.50.300:FF:000016">
    <property type="entry name" value="Oligopeptide ABC transporter ATP-binding component"/>
    <property type="match status" value="1"/>
</dbReference>
<keyword evidence="3" id="KW-0547">Nucleotide-binding</keyword>
<dbReference type="RefSeq" id="WP_023483719.1">
    <property type="nucleotide sequence ID" value="NZ_CP020327.1"/>
</dbReference>
<dbReference type="PANTHER" id="PTHR43776:SF7">
    <property type="entry name" value="D,D-DIPEPTIDE TRANSPORT ATP-BINDING PROTEIN DDPF-RELATED"/>
    <property type="match status" value="1"/>
</dbReference>
<protein>
    <submittedName>
        <fullName evidence="6">Oligopeptide ABC transporter ATP-binding protein OppF</fullName>
    </submittedName>
</protein>
<dbReference type="PROSITE" id="PS50893">
    <property type="entry name" value="ABC_TRANSPORTER_2"/>
    <property type="match status" value="1"/>
</dbReference>
<name>A0A1V0UPK6_9BACL</name>
<dbReference type="GO" id="GO:0055085">
    <property type="term" value="P:transmembrane transport"/>
    <property type="evidence" value="ECO:0007669"/>
    <property type="project" value="UniProtKB-ARBA"/>
</dbReference>
<evidence type="ECO:0000256" key="2">
    <source>
        <dbReference type="ARBA" id="ARBA00022448"/>
    </source>
</evidence>
<evidence type="ECO:0000259" key="5">
    <source>
        <dbReference type="PROSITE" id="PS50893"/>
    </source>
</evidence>